<dbReference type="EMBL" id="JAMCCK010000019">
    <property type="protein sequence ID" value="MCL3994589.1"/>
    <property type="molecule type" value="Genomic_DNA"/>
</dbReference>
<dbReference type="InterPro" id="IPR011701">
    <property type="entry name" value="MFS"/>
</dbReference>
<dbReference type="Proteomes" id="UP001202052">
    <property type="component" value="Unassembled WGS sequence"/>
</dbReference>
<evidence type="ECO:0000256" key="4">
    <source>
        <dbReference type="ARBA" id="ARBA00022692"/>
    </source>
</evidence>
<evidence type="ECO:0000256" key="2">
    <source>
        <dbReference type="ARBA" id="ARBA00022448"/>
    </source>
</evidence>
<evidence type="ECO:0000256" key="6">
    <source>
        <dbReference type="ARBA" id="ARBA00023136"/>
    </source>
</evidence>
<dbReference type="InterPro" id="IPR020846">
    <property type="entry name" value="MFS_dom"/>
</dbReference>
<feature type="domain" description="Major facilitator superfamily (MFS) profile" evidence="8">
    <location>
        <begin position="20"/>
        <end position="410"/>
    </location>
</feature>
<comment type="caution">
    <text evidence="9">The sequence shown here is derived from an EMBL/GenBank/DDBJ whole genome shotgun (WGS) entry which is preliminary data.</text>
</comment>
<dbReference type="PANTHER" id="PTHR23517:SF13">
    <property type="entry name" value="MAJOR FACILITATOR SUPERFAMILY MFS_1"/>
    <property type="match status" value="1"/>
</dbReference>
<organism evidence="9 10">
    <name type="scientific">Streptomyces lavenduligriseus</name>
    <dbReference type="NCBI Taxonomy" id="67315"/>
    <lineage>
        <taxon>Bacteria</taxon>
        <taxon>Bacillati</taxon>
        <taxon>Actinomycetota</taxon>
        <taxon>Actinomycetes</taxon>
        <taxon>Kitasatosporales</taxon>
        <taxon>Streptomycetaceae</taxon>
        <taxon>Streptomyces</taxon>
    </lineage>
</organism>
<name>A0ABT0NT04_9ACTN</name>
<keyword evidence="3" id="KW-1003">Cell membrane</keyword>
<feature type="transmembrane region" description="Helical" evidence="7">
    <location>
        <begin position="179"/>
        <end position="199"/>
    </location>
</feature>
<dbReference type="Pfam" id="PF07690">
    <property type="entry name" value="MFS_1"/>
    <property type="match status" value="1"/>
</dbReference>
<evidence type="ECO:0000256" key="5">
    <source>
        <dbReference type="ARBA" id="ARBA00022989"/>
    </source>
</evidence>
<dbReference type="PANTHER" id="PTHR23517">
    <property type="entry name" value="RESISTANCE PROTEIN MDTM, PUTATIVE-RELATED-RELATED"/>
    <property type="match status" value="1"/>
</dbReference>
<dbReference type="SUPFAM" id="SSF103473">
    <property type="entry name" value="MFS general substrate transporter"/>
    <property type="match status" value="1"/>
</dbReference>
<feature type="transmembrane region" description="Helical" evidence="7">
    <location>
        <begin position="344"/>
        <end position="366"/>
    </location>
</feature>
<proteinExistence type="predicted"/>
<keyword evidence="10" id="KW-1185">Reference proteome</keyword>
<keyword evidence="2" id="KW-0813">Transport</keyword>
<feature type="transmembrane region" description="Helical" evidence="7">
    <location>
        <begin position="372"/>
        <end position="395"/>
    </location>
</feature>
<comment type="subcellular location">
    <subcellularLocation>
        <location evidence="1">Cell membrane</location>
        <topology evidence="1">Multi-pass membrane protein</topology>
    </subcellularLocation>
</comment>
<evidence type="ECO:0000313" key="9">
    <source>
        <dbReference type="EMBL" id="MCL3994589.1"/>
    </source>
</evidence>
<feature type="transmembrane region" description="Helical" evidence="7">
    <location>
        <begin position="111"/>
        <end position="133"/>
    </location>
</feature>
<feature type="transmembrane region" description="Helical" evidence="7">
    <location>
        <begin position="50"/>
        <end position="75"/>
    </location>
</feature>
<gene>
    <name evidence="9" type="ORF">M4438_13825</name>
</gene>
<evidence type="ECO:0000313" key="10">
    <source>
        <dbReference type="Proteomes" id="UP001202052"/>
    </source>
</evidence>
<feature type="transmembrane region" description="Helical" evidence="7">
    <location>
        <begin position="219"/>
        <end position="241"/>
    </location>
</feature>
<keyword evidence="6 7" id="KW-0472">Membrane</keyword>
<dbReference type="Gene3D" id="1.20.1250.20">
    <property type="entry name" value="MFS general substrate transporter like domains"/>
    <property type="match status" value="1"/>
</dbReference>
<evidence type="ECO:0000256" key="1">
    <source>
        <dbReference type="ARBA" id="ARBA00004651"/>
    </source>
</evidence>
<feature type="transmembrane region" description="Helical" evidence="7">
    <location>
        <begin position="253"/>
        <end position="273"/>
    </location>
</feature>
<dbReference type="InterPro" id="IPR036259">
    <property type="entry name" value="MFS_trans_sf"/>
</dbReference>
<sequence>MTTQGLTASAEPQTAPRSPARFWATAYTLLCLLTGTNLPTPLYRGYEREFGFSPLVVTLIFAVYVAALIPSLLIVGPLSDSVGPRAVLLPSVVLAALGSLAFALADDVGWLFAARLLQGLSVGAASGALTVALTELEPRGDRGRAALVSTVASVGGLGAGPLIAGLLAEYAPWPYVLPYALEIVLLVPAAITMVTLPAARPTTRRRPRRPTVPASMRGLFLSSGTASFLAFSVTGLFLSLVPTYVTKLSGSDNLALAGGAVTLMLACSVLAQIAAAGRRALGIQVTGLVVLAAGLVLLAVAGGLSSLPLLLAATVVGGVGQGLAFLGALTEINRAAPQGRHADVLSSFYVVVYLGVGVPVIGVGLLATTTGLLTAVQVFAALVSALCLPVAAVLFRKHMTGPGNEDGEQG</sequence>
<feature type="transmembrane region" description="Helical" evidence="7">
    <location>
        <begin position="285"/>
        <end position="304"/>
    </location>
</feature>
<keyword evidence="5 7" id="KW-1133">Transmembrane helix</keyword>
<accession>A0ABT0NT04</accession>
<dbReference type="RefSeq" id="WP_249459592.1">
    <property type="nucleotide sequence ID" value="NZ_JAMCCK010000019.1"/>
</dbReference>
<feature type="transmembrane region" description="Helical" evidence="7">
    <location>
        <begin position="310"/>
        <end position="332"/>
    </location>
</feature>
<feature type="transmembrane region" description="Helical" evidence="7">
    <location>
        <begin position="87"/>
        <end position="105"/>
    </location>
</feature>
<dbReference type="InterPro" id="IPR050171">
    <property type="entry name" value="MFS_Transporters"/>
</dbReference>
<evidence type="ECO:0000256" key="3">
    <source>
        <dbReference type="ARBA" id="ARBA00022475"/>
    </source>
</evidence>
<dbReference type="PROSITE" id="PS50850">
    <property type="entry name" value="MFS"/>
    <property type="match status" value="1"/>
</dbReference>
<feature type="transmembrane region" description="Helical" evidence="7">
    <location>
        <begin position="20"/>
        <end position="38"/>
    </location>
</feature>
<keyword evidence="4 7" id="KW-0812">Transmembrane</keyword>
<evidence type="ECO:0000259" key="8">
    <source>
        <dbReference type="PROSITE" id="PS50850"/>
    </source>
</evidence>
<protein>
    <submittedName>
        <fullName evidence="9">MFS transporter</fullName>
    </submittedName>
</protein>
<feature type="transmembrane region" description="Helical" evidence="7">
    <location>
        <begin position="145"/>
        <end position="167"/>
    </location>
</feature>
<evidence type="ECO:0000256" key="7">
    <source>
        <dbReference type="SAM" id="Phobius"/>
    </source>
</evidence>
<reference evidence="9 10" key="1">
    <citation type="submission" date="2022-05" db="EMBL/GenBank/DDBJ databases">
        <title>Genome Resource of Streptomyces lavenduligriseus GA1-1, a Strain with Broad-Spectrum Antifungal Activity against Phytopathogenic Fungi.</title>
        <authorList>
            <person name="Qi D."/>
        </authorList>
    </citation>
    <scope>NUCLEOTIDE SEQUENCE [LARGE SCALE GENOMIC DNA]</scope>
    <source>
        <strain evidence="9 10">GA1-1</strain>
    </source>
</reference>